<evidence type="ECO:0000256" key="2">
    <source>
        <dbReference type="ARBA" id="ARBA00005182"/>
    </source>
</evidence>
<dbReference type="InterPro" id="IPR031811">
    <property type="entry name" value="ALGX/ALGJ_SGNH-like"/>
</dbReference>
<gene>
    <name evidence="9" type="ordered locus">Snov_3423</name>
</gene>
<dbReference type="RefSeq" id="WP_013168198.1">
    <property type="nucleotide sequence ID" value="NC_014217.1"/>
</dbReference>
<evidence type="ECO:0000259" key="8">
    <source>
        <dbReference type="Pfam" id="PF16822"/>
    </source>
</evidence>
<organism evidence="9 10">
    <name type="scientific">Ancylobacter novellus (strain ATCC 8093 / DSM 506 / JCM 20403 / CCM 1077 / IAM 12100 / NBRC 12443 / NCIMB 10456)</name>
    <name type="common">Starkeya novella</name>
    <dbReference type="NCBI Taxonomy" id="639283"/>
    <lineage>
        <taxon>Bacteria</taxon>
        <taxon>Pseudomonadati</taxon>
        <taxon>Pseudomonadota</taxon>
        <taxon>Alphaproteobacteria</taxon>
        <taxon>Hyphomicrobiales</taxon>
        <taxon>Xanthobacteraceae</taxon>
        <taxon>Ancylobacter</taxon>
    </lineage>
</organism>
<dbReference type="eggNOG" id="COG0457">
    <property type="taxonomic scope" value="Bacteria"/>
</dbReference>
<keyword evidence="5" id="KW-0574">Periplasm</keyword>
<dbReference type="KEGG" id="sno:Snov_3423"/>
<dbReference type="SUPFAM" id="SSF52266">
    <property type="entry name" value="SGNH hydrolase"/>
    <property type="match status" value="1"/>
</dbReference>
<dbReference type="EMBL" id="CP002026">
    <property type="protein sequence ID" value="ADH90697.1"/>
    <property type="molecule type" value="Genomic_DNA"/>
</dbReference>
<keyword evidence="3" id="KW-0808">Transferase</keyword>
<dbReference type="AlphaFoldDB" id="D7A9D5"/>
<proteinExistence type="predicted"/>
<evidence type="ECO:0000256" key="3">
    <source>
        <dbReference type="ARBA" id="ARBA00022679"/>
    </source>
</evidence>
<protein>
    <recommendedName>
        <fullName evidence="8">AlgX/AlgJ SGNH hydrolase-like domain-containing protein</fullName>
    </recommendedName>
</protein>
<feature type="region of interest" description="Disordered" evidence="7">
    <location>
        <begin position="367"/>
        <end position="389"/>
    </location>
</feature>
<dbReference type="Proteomes" id="UP000006633">
    <property type="component" value="Chromosome"/>
</dbReference>
<keyword evidence="6" id="KW-0016">Alginate biosynthesis</keyword>
<keyword evidence="10" id="KW-1185">Reference proteome</keyword>
<comment type="pathway">
    <text evidence="2">Glycan biosynthesis; alginate biosynthesis.</text>
</comment>
<feature type="domain" description="AlgX/AlgJ SGNH hydrolase-like" evidence="8">
    <location>
        <begin position="86"/>
        <end position="310"/>
    </location>
</feature>
<evidence type="ECO:0000313" key="10">
    <source>
        <dbReference type="Proteomes" id="UP000006633"/>
    </source>
</evidence>
<evidence type="ECO:0000256" key="7">
    <source>
        <dbReference type="SAM" id="MobiDB-lite"/>
    </source>
</evidence>
<name>D7A9D5_ANCN5</name>
<dbReference type="Pfam" id="PF16822">
    <property type="entry name" value="ALGX"/>
    <property type="match status" value="1"/>
</dbReference>
<evidence type="ECO:0000256" key="5">
    <source>
        <dbReference type="ARBA" id="ARBA00022764"/>
    </source>
</evidence>
<dbReference type="GO" id="GO:0016740">
    <property type="term" value="F:transferase activity"/>
    <property type="evidence" value="ECO:0007669"/>
    <property type="project" value="UniProtKB-KW"/>
</dbReference>
<reference evidence="9 10" key="1">
    <citation type="journal article" date="2012" name="Stand. Genomic Sci.">
        <title>Complete genome sequence of the facultatively chemolithoautotrophic and methylotrophic alpha Proteobacterium Starkeya novella type strain (ATCC 8093(T)).</title>
        <authorList>
            <person name="Kappler U."/>
            <person name="Davenport K."/>
            <person name="Beatson S."/>
            <person name="Lucas S."/>
            <person name="Lapidus A."/>
            <person name="Copeland A."/>
            <person name="Berry K.W."/>
            <person name="Glavina Del Rio T."/>
            <person name="Hammon N."/>
            <person name="Dalin E."/>
            <person name="Tice H."/>
            <person name="Pitluck S."/>
            <person name="Richardson P."/>
            <person name="Bruce D."/>
            <person name="Goodwin L.A."/>
            <person name="Han C."/>
            <person name="Tapia R."/>
            <person name="Detter J.C."/>
            <person name="Chang Y.J."/>
            <person name="Jeffries C.D."/>
            <person name="Land M."/>
            <person name="Hauser L."/>
            <person name="Kyrpides N.C."/>
            <person name="Goker M."/>
            <person name="Ivanova N."/>
            <person name="Klenk H.P."/>
            <person name="Woyke T."/>
        </authorList>
    </citation>
    <scope>NUCLEOTIDE SEQUENCE [LARGE SCALE GENOMIC DNA]</scope>
    <source>
        <strain evidence="10">ATCC 8093 / DSM 506 / JCM 20403 / CCM 1077 / IAM 12100 / NBRC 12443 / NCIMB 10456</strain>
    </source>
</reference>
<keyword evidence="4" id="KW-0732">Signal</keyword>
<evidence type="ECO:0000256" key="1">
    <source>
        <dbReference type="ARBA" id="ARBA00004418"/>
    </source>
</evidence>
<dbReference type="STRING" id="639283.Snov_3423"/>
<evidence type="ECO:0000256" key="6">
    <source>
        <dbReference type="ARBA" id="ARBA00022841"/>
    </source>
</evidence>
<dbReference type="OrthoDB" id="175771at2"/>
<accession>D7A9D5</accession>
<sequence length="389" mass="42790">MPLLMAFRRWWAILFVAILALPTVGLVAPDLPAPMRTVLAPEQHWWQDAAKRLDPYINNVFGFRGAVLAAHRSYLRFIDETQGERVLQGTHGVLFIRDNDALEQSLGQVVRPHRVAGFVGLAKELDADMKAHGGRFVALIPPNAHTADFEELPAYARGQKKTPTEYDLVAARMKADNIPFVDLRPLIAEAKKDGRVYFRYDTHWNERGALLAFNAAMEAVGRPDLAVSPQEALGTAEVKPGGDLLRLGGLDQREPPDIRYPWKPAFAPRDDLAPLPGIIVGKENPLFVSRAVTTGHDGPRIMVIGDSFTNGFWHGLLAARSSAYVWTHHQLCNFDQGMIDRFKPDILIYAPTERFFPCAGKRGVAATVSGAPPKTPAPGGPLPDATAPH</sequence>
<dbReference type="UniPathway" id="UPA00286"/>
<comment type="subcellular location">
    <subcellularLocation>
        <location evidence="1">Periplasm</location>
    </subcellularLocation>
</comment>
<dbReference type="GO" id="GO:0042121">
    <property type="term" value="P:alginic acid biosynthetic process"/>
    <property type="evidence" value="ECO:0007669"/>
    <property type="project" value="UniProtKB-UniPathway"/>
</dbReference>
<dbReference type="HOGENOM" id="CLU_711619_0_0_5"/>
<evidence type="ECO:0000313" key="9">
    <source>
        <dbReference type="EMBL" id="ADH90697.1"/>
    </source>
</evidence>
<evidence type="ECO:0000256" key="4">
    <source>
        <dbReference type="ARBA" id="ARBA00022729"/>
    </source>
</evidence>
<dbReference type="GO" id="GO:0042597">
    <property type="term" value="C:periplasmic space"/>
    <property type="evidence" value="ECO:0007669"/>
    <property type="project" value="UniProtKB-SubCell"/>
</dbReference>